<dbReference type="PANTHER" id="PTHR32322">
    <property type="entry name" value="INNER MEMBRANE TRANSPORTER"/>
    <property type="match status" value="1"/>
</dbReference>
<feature type="transmembrane region" description="Helical" evidence="7">
    <location>
        <begin position="102"/>
        <end position="122"/>
    </location>
</feature>
<gene>
    <name evidence="9" type="ORF">JYB65_13245</name>
</gene>
<comment type="subcellular location">
    <subcellularLocation>
        <location evidence="1">Cell membrane</location>
        <topology evidence="1">Multi-pass membrane protein</topology>
    </subcellularLocation>
</comment>
<comment type="caution">
    <text evidence="9">The sequence shown here is derived from an EMBL/GenBank/DDBJ whole genome shotgun (WGS) entry which is preliminary data.</text>
</comment>
<dbReference type="Pfam" id="PF00892">
    <property type="entry name" value="EamA"/>
    <property type="match status" value="2"/>
</dbReference>
<evidence type="ECO:0000256" key="4">
    <source>
        <dbReference type="ARBA" id="ARBA00022692"/>
    </source>
</evidence>
<evidence type="ECO:0000256" key="3">
    <source>
        <dbReference type="ARBA" id="ARBA00022475"/>
    </source>
</evidence>
<evidence type="ECO:0000256" key="2">
    <source>
        <dbReference type="ARBA" id="ARBA00007362"/>
    </source>
</evidence>
<feature type="transmembrane region" description="Helical" evidence="7">
    <location>
        <begin position="75"/>
        <end position="96"/>
    </location>
</feature>
<evidence type="ECO:0000256" key="5">
    <source>
        <dbReference type="ARBA" id="ARBA00022989"/>
    </source>
</evidence>
<dbReference type="InterPro" id="IPR037185">
    <property type="entry name" value="EmrE-like"/>
</dbReference>
<accession>A0A939IH14</accession>
<dbReference type="AlphaFoldDB" id="A0A939IH14"/>
<evidence type="ECO:0000256" key="6">
    <source>
        <dbReference type="ARBA" id="ARBA00023136"/>
    </source>
</evidence>
<keyword evidence="5 7" id="KW-1133">Transmembrane helix</keyword>
<evidence type="ECO:0000259" key="8">
    <source>
        <dbReference type="Pfam" id="PF00892"/>
    </source>
</evidence>
<reference evidence="9" key="1">
    <citation type="submission" date="2021-02" db="EMBL/GenBank/DDBJ databases">
        <title>Abyssanaerobacter marinus gen.nov., sp., nov, anaerobic bacterium isolated from the Onnuri vent field of Indian Ocean and suggestion of Mogibacteriaceae fam. nov., and proposal of reclassification of ambiguous this family's genus member.</title>
        <authorList>
            <person name="Kim Y.J."/>
            <person name="Yang J.-A."/>
        </authorList>
    </citation>
    <scope>NUCLEOTIDE SEQUENCE</scope>
    <source>
        <strain evidence="9">DSM 2634</strain>
    </source>
</reference>
<feature type="transmembrane region" description="Helical" evidence="7">
    <location>
        <begin position="9"/>
        <end position="30"/>
    </location>
</feature>
<sequence>MVFESRKKGILLVIIGSMLWGISGTAAQYLFQQKGFSQEWLVETRLLVSGIVLLLYVLLKEKQDIWKVWKDKQSLLNLLLFGIVGMIGVQYTYFAAVLHGNAATATILQYLSPVIVTCYFVIRTKKIPNVREISAILLALFGTFFIITGGNLHSLSISKLALFWGISSAFAAAFYTLQPRALLAKWSSTLLVGWGMTIGGIVFAFVHPPWVFTGQWSVNSMFAVVIVVLFGTIIAFYCYLESLKYIQPTEASILSSVEPLSAAALSVLCLHVPLGVSQWLGTACIICTVVILSYTKKNERVSSSQPVISSGEIQ</sequence>
<evidence type="ECO:0000313" key="9">
    <source>
        <dbReference type="EMBL" id="MBN7774325.1"/>
    </source>
</evidence>
<dbReference type="EMBL" id="JAFJZZ010000008">
    <property type="protein sequence ID" value="MBN7774325.1"/>
    <property type="molecule type" value="Genomic_DNA"/>
</dbReference>
<dbReference type="PANTHER" id="PTHR32322:SF18">
    <property type="entry name" value="S-ADENOSYLMETHIONINE_S-ADENOSYLHOMOCYSTEINE TRANSPORTER"/>
    <property type="match status" value="1"/>
</dbReference>
<feature type="transmembrane region" description="Helical" evidence="7">
    <location>
        <begin position="189"/>
        <end position="208"/>
    </location>
</feature>
<proteinExistence type="inferred from homology"/>
<feature type="transmembrane region" description="Helical" evidence="7">
    <location>
        <begin position="134"/>
        <end position="154"/>
    </location>
</feature>
<dbReference type="InterPro" id="IPR050638">
    <property type="entry name" value="AA-Vitamin_Transporters"/>
</dbReference>
<evidence type="ECO:0000256" key="7">
    <source>
        <dbReference type="SAM" id="Phobius"/>
    </source>
</evidence>
<dbReference type="RefSeq" id="WP_206583165.1">
    <property type="nucleotide sequence ID" value="NZ_JAFJZZ010000008.1"/>
</dbReference>
<protein>
    <submittedName>
        <fullName evidence="9">EamA family transporter</fullName>
    </submittedName>
</protein>
<feature type="transmembrane region" description="Helical" evidence="7">
    <location>
        <begin position="220"/>
        <end position="240"/>
    </location>
</feature>
<dbReference type="Gene3D" id="1.10.3730.20">
    <property type="match status" value="1"/>
</dbReference>
<feature type="transmembrane region" description="Helical" evidence="7">
    <location>
        <begin position="252"/>
        <end position="273"/>
    </location>
</feature>
<organism evidence="9 10">
    <name type="scientific">Clostridium aminobutyricum</name>
    <dbReference type="NCBI Taxonomy" id="33953"/>
    <lineage>
        <taxon>Bacteria</taxon>
        <taxon>Bacillati</taxon>
        <taxon>Bacillota</taxon>
        <taxon>Clostridia</taxon>
        <taxon>Eubacteriales</taxon>
        <taxon>Clostridiaceae</taxon>
        <taxon>Clostridium</taxon>
    </lineage>
</organism>
<comment type="similarity">
    <text evidence="2">Belongs to the EamA transporter family.</text>
</comment>
<keyword evidence="4 7" id="KW-0812">Transmembrane</keyword>
<dbReference type="Proteomes" id="UP000664545">
    <property type="component" value="Unassembled WGS sequence"/>
</dbReference>
<feature type="domain" description="EamA" evidence="8">
    <location>
        <begin position="160"/>
        <end position="293"/>
    </location>
</feature>
<feature type="domain" description="EamA" evidence="8">
    <location>
        <begin position="8"/>
        <end position="147"/>
    </location>
</feature>
<name>A0A939IH14_CLOAM</name>
<keyword evidence="10" id="KW-1185">Reference proteome</keyword>
<feature type="transmembrane region" description="Helical" evidence="7">
    <location>
        <begin position="160"/>
        <end position="177"/>
    </location>
</feature>
<feature type="transmembrane region" description="Helical" evidence="7">
    <location>
        <begin position="42"/>
        <end position="59"/>
    </location>
</feature>
<evidence type="ECO:0000313" key="10">
    <source>
        <dbReference type="Proteomes" id="UP000664545"/>
    </source>
</evidence>
<dbReference type="InterPro" id="IPR000620">
    <property type="entry name" value="EamA_dom"/>
</dbReference>
<keyword evidence="3" id="KW-1003">Cell membrane</keyword>
<dbReference type="SUPFAM" id="SSF103481">
    <property type="entry name" value="Multidrug resistance efflux transporter EmrE"/>
    <property type="match status" value="2"/>
</dbReference>
<feature type="transmembrane region" description="Helical" evidence="7">
    <location>
        <begin position="279"/>
        <end position="295"/>
    </location>
</feature>
<evidence type="ECO:0000256" key="1">
    <source>
        <dbReference type="ARBA" id="ARBA00004651"/>
    </source>
</evidence>
<keyword evidence="6 7" id="KW-0472">Membrane</keyword>
<dbReference type="GO" id="GO:0005886">
    <property type="term" value="C:plasma membrane"/>
    <property type="evidence" value="ECO:0007669"/>
    <property type="project" value="UniProtKB-SubCell"/>
</dbReference>